<organism evidence="1">
    <name type="scientific">marine sediment metagenome</name>
    <dbReference type="NCBI Taxonomy" id="412755"/>
    <lineage>
        <taxon>unclassified sequences</taxon>
        <taxon>metagenomes</taxon>
        <taxon>ecological metagenomes</taxon>
    </lineage>
</organism>
<comment type="caution">
    <text evidence="1">The sequence shown here is derived from an EMBL/GenBank/DDBJ whole genome shotgun (WGS) entry which is preliminary data.</text>
</comment>
<dbReference type="EMBL" id="LAZR01002429">
    <property type="protein sequence ID" value="KKN30164.1"/>
    <property type="molecule type" value="Genomic_DNA"/>
</dbReference>
<proteinExistence type="predicted"/>
<evidence type="ECO:0000313" key="1">
    <source>
        <dbReference type="EMBL" id="KKN30164.1"/>
    </source>
</evidence>
<name>A0A0F9PIY3_9ZZZZ</name>
<dbReference type="AlphaFoldDB" id="A0A0F9PIY3"/>
<gene>
    <name evidence="1" type="ORF">LCGC14_0836780</name>
</gene>
<accession>A0A0F9PIY3</accession>
<protein>
    <submittedName>
        <fullName evidence="1">Uncharacterized protein</fullName>
    </submittedName>
</protein>
<reference evidence="1" key="1">
    <citation type="journal article" date="2015" name="Nature">
        <title>Complex archaea that bridge the gap between prokaryotes and eukaryotes.</title>
        <authorList>
            <person name="Spang A."/>
            <person name="Saw J.H."/>
            <person name="Jorgensen S.L."/>
            <person name="Zaremba-Niedzwiedzka K."/>
            <person name="Martijn J."/>
            <person name="Lind A.E."/>
            <person name="van Eijk R."/>
            <person name="Schleper C."/>
            <person name="Guy L."/>
            <person name="Ettema T.J."/>
        </authorList>
    </citation>
    <scope>NUCLEOTIDE SEQUENCE</scope>
</reference>
<sequence length="160" mass="17537">MDDILWPFLRAGKLFHVNDTHAFSSTGLFSKMLIRNPVGSPVNLLVFKLDVGLTPGQTTSQINSIKVRIRRNPTFSSDGTPLTINNLLFQSATAAHALVFENPTTISTGTTVQRLIGINSEHAKAVPFIIKPGEDVLVSDRVNDTDNDAYINLTFAEENL</sequence>